<proteinExistence type="predicted"/>
<name>A0A1X2I4Q2_9FUNG</name>
<sequence length="198" mass="22217">MFPTDPDSEAFPLYEYTILDDAAISIDWSPSNDLCVLVHQDNSLEVCRAGITPIWSTSTLKSAVTCVSWHPNGQEFVFGCQDGTVYRLNTAQLTPDPISCWPPSNFDFGTDILFGISSLLWIDYSPNDSAPNITGFDPNAFDMENFFPSLSMVPPEEPIPLLPFQRPKKILCLNEQPESTTHNPYCLLVTKMDRYILV</sequence>
<reference evidence="2 3" key="1">
    <citation type="submission" date="2016-07" db="EMBL/GenBank/DDBJ databases">
        <title>Pervasive Adenine N6-methylation of Active Genes in Fungi.</title>
        <authorList>
            <consortium name="DOE Joint Genome Institute"/>
            <person name="Mondo S.J."/>
            <person name="Dannebaum R.O."/>
            <person name="Kuo R.C."/>
            <person name="Labutti K."/>
            <person name="Haridas S."/>
            <person name="Kuo A."/>
            <person name="Salamov A."/>
            <person name="Ahrendt S.R."/>
            <person name="Lipzen A."/>
            <person name="Sullivan W."/>
            <person name="Andreopoulos W.B."/>
            <person name="Clum A."/>
            <person name="Lindquist E."/>
            <person name="Daum C."/>
            <person name="Ramamoorthy G.K."/>
            <person name="Gryganskyi A."/>
            <person name="Culley D."/>
            <person name="Magnuson J.K."/>
            <person name="James T.Y."/>
            <person name="O'Malley M.A."/>
            <person name="Stajich J.E."/>
            <person name="Spatafora J.W."/>
            <person name="Visel A."/>
            <person name="Grigoriev I.V."/>
        </authorList>
    </citation>
    <scope>NUCLEOTIDE SEQUENCE [LARGE SCALE GENOMIC DNA]</scope>
    <source>
        <strain evidence="2 3">NRRL 1336</strain>
    </source>
</reference>
<dbReference type="SMART" id="SM00320">
    <property type="entry name" value="WD40"/>
    <property type="match status" value="2"/>
</dbReference>
<dbReference type="Proteomes" id="UP000193560">
    <property type="component" value="Unassembled WGS sequence"/>
</dbReference>
<dbReference type="AlphaFoldDB" id="A0A1X2I4Q2"/>
<gene>
    <name evidence="2" type="ORF">BCR42DRAFT_123463</name>
</gene>
<dbReference type="STRING" id="90262.A0A1X2I4Q2"/>
<organism evidence="2 3">
    <name type="scientific">Absidia repens</name>
    <dbReference type="NCBI Taxonomy" id="90262"/>
    <lineage>
        <taxon>Eukaryota</taxon>
        <taxon>Fungi</taxon>
        <taxon>Fungi incertae sedis</taxon>
        <taxon>Mucoromycota</taxon>
        <taxon>Mucoromycotina</taxon>
        <taxon>Mucoromycetes</taxon>
        <taxon>Mucorales</taxon>
        <taxon>Cunninghamellaceae</taxon>
        <taxon>Absidia</taxon>
    </lineage>
</organism>
<dbReference type="SUPFAM" id="SSF50978">
    <property type="entry name" value="WD40 repeat-like"/>
    <property type="match status" value="1"/>
</dbReference>
<dbReference type="InterPro" id="IPR036322">
    <property type="entry name" value="WD40_repeat_dom_sf"/>
</dbReference>
<dbReference type="EMBL" id="MCGE01000028">
    <property type="protein sequence ID" value="ORZ09285.1"/>
    <property type="molecule type" value="Genomic_DNA"/>
</dbReference>
<evidence type="ECO:0000313" key="3">
    <source>
        <dbReference type="Proteomes" id="UP000193560"/>
    </source>
</evidence>
<evidence type="ECO:0000259" key="1">
    <source>
        <dbReference type="Pfam" id="PF12894"/>
    </source>
</evidence>
<protein>
    <recommendedName>
        <fullName evidence="1">Anaphase-promoting complex subunit 4-like WD40 domain-containing protein</fullName>
    </recommendedName>
</protein>
<dbReference type="InterPro" id="IPR024977">
    <property type="entry name" value="Apc4-like_WD40_dom"/>
</dbReference>
<evidence type="ECO:0000313" key="2">
    <source>
        <dbReference type="EMBL" id="ORZ09285.1"/>
    </source>
</evidence>
<dbReference type="Gene3D" id="2.130.10.10">
    <property type="entry name" value="YVTN repeat-like/Quinoprotein amine dehydrogenase"/>
    <property type="match status" value="1"/>
</dbReference>
<dbReference type="OrthoDB" id="2110451at2759"/>
<keyword evidence="3" id="KW-1185">Reference proteome</keyword>
<accession>A0A1X2I4Q2</accession>
<dbReference type="Pfam" id="PF12894">
    <property type="entry name" value="ANAPC4_WD40"/>
    <property type="match status" value="1"/>
</dbReference>
<dbReference type="InterPro" id="IPR015943">
    <property type="entry name" value="WD40/YVTN_repeat-like_dom_sf"/>
</dbReference>
<feature type="domain" description="Anaphase-promoting complex subunit 4-like WD40" evidence="1">
    <location>
        <begin position="27"/>
        <end position="88"/>
    </location>
</feature>
<comment type="caution">
    <text evidence="2">The sequence shown here is derived from an EMBL/GenBank/DDBJ whole genome shotgun (WGS) entry which is preliminary data.</text>
</comment>
<dbReference type="InterPro" id="IPR001680">
    <property type="entry name" value="WD40_rpt"/>
</dbReference>